<dbReference type="EnsemblPlants" id="PNT67789">
    <property type="protein sequence ID" value="PNT67789"/>
    <property type="gene ID" value="BRADI_3g32243v3"/>
</dbReference>
<keyword evidence="3" id="KW-1185">Reference proteome</keyword>
<reference evidence="1" key="2">
    <citation type="submission" date="2017-06" db="EMBL/GenBank/DDBJ databases">
        <title>WGS assembly of Brachypodium distachyon.</title>
        <authorList>
            <consortium name="The International Brachypodium Initiative"/>
            <person name="Lucas S."/>
            <person name="Harmon-Smith M."/>
            <person name="Lail K."/>
            <person name="Tice H."/>
            <person name="Grimwood J."/>
            <person name="Bruce D."/>
            <person name="Barry K."/>
            <person name="Shu S."/>
            <person name="Lindquist E."/>
            <person name="Wang M."/>
            <person name="Pitluck S."/>
            <person name="Vogel J.P."/>
            <person name="Garvin D.F."/>
            <person name="Mockler T.C."/>
            <person name="Schmutz J."/>
            <person name="Rokhsar D."/>
            <person name="Bevan M.W."/>
        </authorList>
    </citation>
    <scope>NUCLEOTIDE SEQUENCE</scope>
    <source>
        <strain evidence="1">Bd21</strain>
    </source>
</reference>
<dbReference type="Gramene" id="PNT67789">
    <property type="protein sequence ID" value="PNT67789"/>
    <property type="gene ID" value="BRADI_3g32243v3"/>
</dbReference>
<protein>
    <submittedName>
        <fullName evidence="1 2">Uncharacterized protein</fullName>
    </submittedName>
</protein>
<dbReference type="InParanoid" id="A0A2K2D0I5"/>
<dbReference type="AlphaFoldDB" id="A0A2K2D0I5"/>
<name>A0A2K2D0I5_BRADI</name>
<gene>
    <name evidence="1" type="ORF">BRADI_3g32243v3</name>
</gene>
<evidence type="ECO:0000313" key="3">
    <source>
        <dbReference type="Proteomes" id="UP000008810"/>
    </source>
</evidence>
<reference evidence="2" key="3">
    <citation type="submission" date="2018-08" db="UniProtKB">
        <authorList>
            <consortium name="EnsemblPlants"/>
        </authorList>
    </citation>
    <scope>IDENTIFICATION</scope>
    <source>
        <strain evidence="2">cv. Bd21</strain>
    </source>
</reference>
<sequence length="212" mass="23702">MAVPPDNFSLWPVTQQFFGDATATQYTSTESAAASAIKFLRTEKNIKINDINYEPRIQAENRNAALESFQQLHQEALARGTTYVNIMTERYVDVIAQKKYICLNSSGLLSINHKRIVGPDGAEDKIPVCSGARLAGTRKQKLSASLVRLFRHGYATDHVLADQGFQPTGVTCNMSWGRVCHRRGHRKIVPVVVLMLVCGRRCVLSYDIYNNV</sequence>
<organism evidence="1">
    <name type="scientific">Brachypodium distachyon</name>
    <name type="common">Purple false brome</name>
    <name type="synonym">Trachynia distachya</name>
    <dbReference type="NCBI Taxonomy" id="15368"/>
    <lineage>
        <taxon>Eukaryota</taxon>
        <taxon>Viridiplantae</taxon>
        <taxon>Streptophyta</taxon>
        <taxon>Embryophyta</taxon>
        <taxon>Tracheophyta</taxon>
        <taxon>Spermatophyta</taxon>
        <taxon>Magnoliopsida</taxon>
        <taxon>Liliopsida</taxon>
        <taxon>Poales</taxon>
        <taxon>Poaceae</taxon>
        <taxon>BOP clade</taxon>
        <taxon>Pooideae</taxon>
        <taxon>Stipodae</taxon>
        <taxon>Brachypodieae</taxon>
        <taxon>Brachypodium</taxon>
    </lineage>
</organism>
<accession>A0A2K2D0I5</accession>
<evidence type="ECO:0000313" key="1">
    <source>
        <dbReference type="EMBL" id="PNT67789.1"/>
    </source>
</evidence>
<evidence type="ECO:0000313" key="2">
    <source>
        <dbReference type="EnsemblPlants" id="PNT67789"/>
    </source>
</evidence>
<proteinExistence type="predicted"/>
<dbReference type="EMBL" id="CM000882">
    <property type="protein sequence ID" value="PNT67789.1"/>
    <property type="molecule type" value="Genomic_DNA"/>
</dbReference>
<dbReference type="Proteomes" id="UP000008810">
    <property type="component" value="Chromosome 3"/>
</dbReference>
<reference evidence="1 2" key="1">
    <citation type="journal article" date="2010" name="Nature">
        <title>Genome sequencing and analysis of the model grass Brachypodium distachyon.</title>
        <authorList>
            <consortium name="International Brachypodium Initiative"/>
        </authorList>
    </citation>
    <scope>NUCLEOTIDE SEQUENCE [LARGE SCALE GENOMIC DNA]</scope>
    <source>
        <strain evidence="1 2">Bd21</strain>
    </source>
</reference>